<dbReference type="AlphaFoldDB" id="A0A8S1K8M6"/>
<feature type="coiled-coil region" evidence="1">
    <location>
        <begin position="83"/>
        <end position="155"/>
    </location>
</feature>
<accession>A0A8S1K8M6</accession>
<reference evidence="2" key="1">
    <citation type="submission" date="2021-01" db="EMBL/GenBank/DDBJ databases">
        <authorList>
            <consortium name="Genoscope - CEA"/>
            <person name="William W."/>
        </authorList>
    </citation>
    <scope>NUCLEOTIDE SEQUENCE</scope>
</reference>
<evidence type="ECO:0000256" key="1">
    <source>
        <dbReference type="SAM" id="Coils"/>
    </source>
</evidence>
<dbReference type="EMBL" id="CAJJDM010000014">
    <property type="protein sequence ID" value="CAD8051619.1"/>
    <property type="molecule type" value="Genomic_DNA"/>
</dbReference>
<evidence type="ECO:0000313" key="2">
    <source>
        <dbReference type="EMBL" id="CAD8051619.1"/>
    </source>
</evidence>
<dbReference type="OMA" id="CFKLLEY"/>
<protein>
    <submittedName>
        <fullName evidence="2">Uncharacterized protein</fullName>
    </submittedName>
</protein>
<organism evidence="2 3">
    <name type="scientific">Paramecium primaurelia</name>
    <dbReference type="NCBI Taxonomy" id="5886"/>
    <lineage>
        <taxon>Eukaryota</taxon>
        <taxon>Sar</taxon>
        <taxon>Alveolata</taxon>
        <taxon>Ciliophora</taxon>
        <taxon>Intramacronucleata</taxon>
        <taxon>Oligohymenophorea</taxon>
        <taxon>Peniculida</taxon>
        <taxon>Parameciidae</taxon>
        <taxon>Paramecium</taxon>
    </lineage>
</organism>
<proteinExistence type="predicted"/>
<comment type="caution">
    <text evidence="2">The sequence shown here is derived from an EMBL/GenBank/DDBJ whole genome shotgun (WGS) entry which is preliminary data.</text>
</comment>
<sequence>MKPKRSTSAHITLNAQLIKQTSPPSPVKNKLQEINDKINQMFIKAKNPNEQLKNIETHFQQQFQSTKILSTISKEKTKLLSQITSKDGKIKEQEHKINELNKANEYLKQQLEKYQQISNEMEQLEQYCTKIVQENQQLKQQVNQLQTSFSFLQSSNLITLAQEIDQQIQSLSKSLTKCFKLLEYSSKQEFDDLQALIKITSSVTLQHKQEGNLYTILKESLEQLKRLIYETDKQFDLNYKKVSSNVFYSYNY</sequence>
<gene>
    <name evidence="2" type="ORF">PPRIM_AZ9-3.1.T0180237</name>
</gene>
<name>A0A8S1K8M6_PARPR</name>
<dbReference type="Proteomes" id="UP000688137">
    <property type="component" value="Unassembled WGS sequence"/>
</dbReference>
<keyword evidence="1" id="KW-0175">Coiled coil</keyword>
<evidence type="ECO:0000313" key="3">
    <source>
        <dbReference type="Proteomes" id="UP000688137"/>
    </source>
</evidence>
<keyword evidence="3" id="KW-1185">Reference proteome</keyword>